<feature type="domain" description="GFO/IDH/MocA-like oxidoreductase" evidence="2">
    <location>
        <begin position="133"/>
        <end position="240"/>
    </location>
</feature>
<evidence type="ECO:0000313" key="4">
    <source>
        <dbReference type="Proteomes" id="UP000298860"/>
    </source>
</evidence>
<dbReference type="OrthoDB" id="179913at2"/>
<organism evidence="3 4">
    <name type="scientific">Gandjariella thermophila</name>
    <dbReference type="NCBI Taxonomy" id="1931992"/>
    <lineage>
        <taxon>Bacteria</taxon>
        <taxon>Bacillati</taxon>
        <taxon>Actinomycetota</taxon>
        <taxon>Actinomycetes</taxon>
        <taxon>Pseudonocardiales</taxon>
        <taxon>Pseudonocardiaceae</taxon>
        <taxon>Gandjariella</taxon>
    </lineage>
</organism>
<dbReference type="GO" id="GO:0000166">
    <property type="term" value="F:nucleotide binding"/>
    <property type="evidence" value="ECO:0007669"/>
    <property type="project" value="InterPro"/>
</dbReference>
<dbReference type="InterPro" id="IPR000683">
    <property type="entry name" value="Gfo/Idh/MocA-like_OxRdtase_N"/>
</dbReference>
<dbReference type="InterPro" id="IPR036291">
    <property type="entry name" value="NAD(P)-bd_dom_sf"/>
</dbReference>
<dbReference type="Pfam" id="PF22725">
    <property type="entry name" value="GFO_IDH_MocA_C3"/>
    <property type="match status" value="1"/>
</dbReference>
<dbReference type="PANTHER" id="PTHR43377:SF6">
    <property type="entry name" value="GFO_IDH_MOCA-LIKE OXIDOREDUCTASE N-TERMINAL DOMAIN-CONTAINING PROTEIN"/>
    <property type="match status" value="1"/>
</dbReference>
<reference evidence="4" key="1">
    <citation type="submission" date="2019-04" db="EMBL/GenBank/DDBJ databases">
        <title>Draft genome sequence of Pseudonocardiaceae bacterium SL3-2-4.</title>
        <authorList>
            <person name="Ningsih F."/>
            <person name="Yokota A."/>
            <person name="Sakai Y."/>
            <person name="Nanatani K."/>
            <person name="Yabe S."/>
            <person name="Oetari A."/>
            <person name="Sjamsuridzal W."/>
        </authorList>
    </citation>
    <scope>NUCLEOTIDE SEQUENCE [LARGE SCALE GENOMIC DNA]</scope>
    <source>
        <strain evidence="4">SL3-2-4</strain>
    </source>
</reference>
<keyword evidence="4" id="KW-1185">Reference proteome</keyword>
<proteinExistence type="predicted"/>
<name>A0A4D4JBJ6_9PSEU</name>
<dbReference type="Pfam" id="PF01408">
    <property type="entry name" value="GFO_IDH_MocA"/>
    <property type="match status" value="1"/>
</dbReference>
<dbReference type="InterPro" id="IPR051450">
    <property type="entry name" value="Gfo/Idh/MocA_Oxidoreductases"/>
</dbReference>
<dbReference type="RefSeq" id="WP_137815078.1">
    <property type="nucleotide sequence ID" value="NZ_BJFL01000020.1"/>
</dbReference>
<dbReference type="AlphaFoldDB" id="A0A4D4JBJ6"/>
<gene>
    <name evidence="3" type="ORF">GTS_36710</name>
</gene>
<dbReference type="Gene3D" id="3.40.50.720">
    <property type="entry name" value="NAD(P)-binding Rossmann-like Domain"/>
    <property type="match status" value="1"/>
</dbReference>
<comment type="caution">
    <text evidence="3">The sequence shown here is derived from an EMBL/GenBank/DDBJ whole genome shotgun (WGS) entry which is preliminary data.</text>
</comment>
<evidence type="ECO:0000259" key="2">
    <source>
        <dbReference type="Pfam" id="PF22725"/>
    </source>
</evidence>
<dbReference type="Proteomes" id="UP000298860">
    <property type="component" value="Unassembled WGS sequence"/>
</dbReference>
<evidence type="ECO:0000259" key="1">
    <source>
        <dbReference type="Pfam" id="PF01408"/>
    </source>
</evidence>
<dbReference type="SUPFAM" id="SSF55347">
    <property type="entry name" value="Glyceraldehyde-3-phosphate dehydrogenase-like, C-terminal domain"/>
    <property type="match status" value="1"/>
</dbReference>
<dbReference type="SUPFAM" id="SSF51735">
    <property type="entry name" value="NAD(P)-binding Rossmann-fold domains"/>
    <property type="match status" value="1"/>
</dbReference>
<feature type="domain" description="Gfo/Idh/MocA-like oxidoreductase N-terminal" evidence="1">
    <location>
        <begin position="8"/>
        <end position="123"/>
    </location>
</feature>
<sequence length="369" mass="40048">MPSRETTRVAVVGYGYWGAKHVRVLCGLPEVEVTVVDQRPERLDEARRQFPTATTAGDLAEVLDHVDAVVVATPPTTHAQVALHALGAGRPTLVEKPLATSVEDAQAMVAAAAERDAVLMVGHTFEYNAAVWKLKEIIASGELGSVLHIDSARLNLGIYQSDVNVVWDLAPHDLSIISFLLDDMPSSVSAWAHHDLGHQHVDVAYLALDFERIGTRAFVRVSWLNPNKVRSVTVVGDRKMAVYDDLSEIDRIRVYDRGVQPKAAVGLHLTGGPVGYRTGDVVSPHVAFREPLLVQDSHFVECVRTGRRPDTPGERGLDIVRILSALDHARLTGHAVPIDWHDADRPLPARLADAAPVLAGVVLNGEVAS</sequence>
<dbReference type="PANTHER" id="PTHR43377">
    <property type="entry name" value="BILIVERDIN REDUCTASE A"/>
    <property type="match status" value="1"/>
</dbReference>
<dbReference type="EMBL" id="BJFL01000020">
    <property type="protein sequence ID" value="GDY32038.1"/>
    <property type="molecule type" value="Genomic_DNA"/>
</dbReference>
<protein>
    <submittedName>
        <fullName evidence="3">Oxidoreductase</fullName>
    </submittedName>
</protein>
<accession>A0A4D4JBJ6</accession>
<evidence type="ECO:0000313" key="3">
    <source>
        <dbReference type="EMBL" id="GDY32038.1"/>
    </source>
</evidence>
<dbReference type="Gene3D" id="3.30.360.10">
    <property type="entry name" value="Dihydrodipicolinate Reductase, domain 2"/>
    <property type="match status" value="1"/>
</dbReference>
<dbReference type="InterPro" id="IPR055170">
    <property type="entry name" value="GFO_IDH_MocA-like_dom"/>
</dbReference>